<protein>
    <recommendedName>
        <fullName evidence="5">ethanolamine kinase</fullName>
        <ecNumber evidence="5">2.7.1.82</ecNumber>
    </recommendedName>
</protein>
<dbReference type="GO" id="GO:0004305">
    <property type="term" value="F:ethanolamine kinase activity"/>
    <property type="evidence" value="ECO:0007669"/>
    <property type="project" value="UniProtKB-EC"/>
</dbReference>
<keyword evidence="6" id="KW-0808">Transferase</keyword>
<keyword evidence="2" id="KW-1208">Phospholipid metabolism</keyword>
<dbReference type="GO" id="GO:0006646">
    <property type="term" value="P:phosphatidylethanolamine biosynthetic process"/>
    <property type="evidence" value="ECO:0007669"/>
    <property type="project" value="TreeGrafter"/>
</dbReference>
<dbReference type="EMBL" id="HAAD01000995">
    <property type="protein sequence ID" value="CDG67227.1"/>
    <property type="molecule type" value="mRNA"/>
</dbReference>
<dbReference type="Gene3D" id="3.30.200.20">
    <property type="entry name" value="Phosphorylase Kinase, domain 1"/>
    <property type="match status" value="1"/>
</dbReference>
<dbReference type="AlphaFoldDB" id="T2M5L2"/>
<name>T2M5L2_HYDVU</name>
<comment type="pathway">
    <text evidence="3">Phospholipid metabolism; phosphatidylethanolamine biosynthesis; phosphatidylethanolamine from ethanolamine: step 1/3.</text>
</comment>
<dbReference type="InterPro" id="IPR011009">
    <property type="entry name" value="Kinase-like_dom_sf"/>
</dbReference>
<dbReference type="SUPFAM" id="SSF56112">
    <property type="entry name" value="Protein kinase-like (PK-like)"/>
    <property type="match status" value="1"/>
</dbReference>
<dbReference type="GO" id="GO:0005737">
    <property type="term" value="C:cytoplasm"/>
    <property type="evidence" value="ECO:0007669"/>
    <property type="project" value="TreeGrafter"/>
</dbReference>
<keyword evidence="1" id="KW-0443">Lipid metabolism</keyword>
<proteinExistence type="evidence at transcript level"/>
<reference evidence="6" key="1">
    <citation type="journal article" date="2013" name="Genome Biol. Evol.">
        <title>Punctuated emergences of genetic and phenotypic innovations in eumetazoan, bilaterian, euteleostome, and hominidae ancestors.</title>
        <authorList>
            <person name="Wenger Y."/>
            <person name="Galliot B."/>
        </authorList>
    </citation>
    <scope>NUCLEOTIDE SEQUENCE</scope>
    <source>
        <tissue evidence="6">Whole animals</tissue>
    </source>
</reference>
<dbReference type="OMA" id="VASHIHW"/>
<dbReference type="OrthoDB" id="10267235at2759"/>
<evidence type="ECO:0000256" key="2">
    <source>
        <dbReference type="ARBA" id="ARBA00023264"/>
    </source>
</evidence>
<dbReference type="CDD" id="cd05157">
    <property type="entry name" value="ETNK_euk"/>
    <property type="match status" value="1"/>
</dbReference>
<dbReference type="KEGG" id="hmg:100201708"/>
<gene>
    <name evidence="6" type="primary">ETNK1</name>
</gene>
<evidence type="ECO:0000256" key="5">
    <source>
        <dbReference type="ARBA" id="ARBA00038874"/>
    </source>
</evidence>
<keyword evidence="1" id="KW-0594">Phospholipid biosynthesis</keyword>
<sequence>MASSYINRLNDIPHFEVKITEKNVETTVQLLISHLKKSWNINKLNKKVYDSGITNKLYGYYVNYDGTIVSPQFSEYGRSEIVLVRIYGNKTDLVIDRAQELRNFEELSRCGIAPSIYCTFSNGYCYKYMEGRALNPKDFSDKNILNLCARQVANIHCLQLSENYLKHYKLESVLFKTINRYISLIPHKYNSEEMQKKYLELIPSIECLHSEVNQIISIVANMKTKIVFCHNDLLCGNFIFDEYNDKVVLIDYEYAGPNYAAYDIANHFNEYAGIEDFDFSLYPSKEAQMEWLNIYMIETNKIKGLTVEVSEKELECLYSQVQVFSLVSHLFWGIWALIQAHYSDINFDFLWYSSMRLNEYFKHKDAFLTIGKNAEFI</sequence>
<dbReference type="Gene3D" id="3.90.1200.10">
    <property type="match status" value="1"/>
</dbReference>
<comment type="similarity">
    <text evidence="4">Belongs to the choline/ethanolamine kinase family.</text>
</comment>
<keyword evidence="1" id="KW-0444">Lipid biosynthesis</keyword>
<accession>T2M5L2</accession>
<evidence type="ECO:0000313" key="6">
    <source>
        <dbReference type="EMBL" id="CDG67227.1"/>
    </source>
</evidence>
<organism evidence="6">
    <name type="scientific">Hydra vulgaris</name>
    <name type="common">Hydra</name>
    <name type="synonym">Hydra attenuata</name>
    <dbReference type="NCBI Taxonomy" id="6087"/>
    <lineage>
        <taxon>Eukaryota</taxon>
        <taxon>Metazoa</taxon>
        <taxon>Cnidaria</taxon>
        <taxon>Hydrozoa</taxon>
        <taxon>Hydroidolina</taxon>
        <taxon>Anthoathecata</taxon>
        <taxon>Aplanulata</taxon>
        <taxon>Hydridae</taxon>
        <taxon>Hydra</taxon>
    </lineage>
</organism>
<evidence type="ECO:0000256" key="1">
    <source>
        <dbReference type="ARBA" id="ARBA00023209"/>
    </source>
</evidence>
<evidence type="ECO:0000256" key="4">
    <source>
        <dbReference type="ARBA" id="ARBA00038211"/>
    </source>
</evidence>
<dbReference type="PANTHER" id="PTHR22603:SF66">
    <property type="entry name" value="ETHANOLAMINE KINASE"/>
    <property type="match status" value="1"/>
</dbReference>
<dbReference type="Pfam" id="PF01633">
    <property type="entry name" value="Choline_kinase"/>
    <property type="match status" value="1"/>
</dbReference>
<keyword evidence="6" id="KW-0418">Kinase</keyword>
<evidence type="ECO:0000256" key="3">
    <source>
        <dbReference type="ARBA" id="ARBA00037883"/>
    </source>
</evidence>
<dbReference type="PANTHER" id="PTHR22603">
    <property type="entry name" value="CHOLINE/ETHANOALAMINE KINASE"/>
    <property type="match status" value="1"/>
</dbReference>
<dbReference type="EC" id="2.7.1.82" evidence="5"/>